<dbReference type="Pfam" id="PF00294">
    <property type="entry name" value="PfkB"/>
    <property type="match status" value="1"/>
</dbReference>
<accession>A0A858RBH7</accession>
<evidence type="ECO:0000256" key="2">
    <source>
        <dbReference type="ARBA" id="ARBA00022777"/>
    </source>
</evidence>
<sequence>MKEERKGILAAGNFIVDYLKIIDAYPEQDTLANILEEHQSNGGGPYNLLKNLAALKAGYPLHACGLVGDDANGRWILDDCAAHGIHTGQLHVSALKPTSHTDAMTVKESGRRTFFHQRGTNDLFEPAMCDVKREGARIFYLGYLMLLARLDAFDEAGRSGASRLLEEASAAGMITAVDLVSADHPAYREVVMGSLPFTDHLFLNELEASKVLGRCLSPDEPEQLAAAAREILKSGVRGTVTIHSASGAVSVSAAGEAVVQAALALPEGFIAGATGAGDAFATGFLHGIHEELPLSRCVYLAVCCAAASLSHPSPSAGIPPVEQCFALGERFGFMPFGISNPSHLMQG</sequence>
<evidence type="ECO:0000313" key="4">
    <source>
        <dbReference type="EMBL" id="QJE94346.1"/>
    </source>
</evidence>
<keyword evidence="5" id="KW-1185">Reference proteome</keyword>
<dbReference type="PANTHER" id="PTHR10584">
    <property type="entry name" value="SUGAR KINASE"/>
    <property type="match status" value="1"/>
</dbReference>
<proteinExistence type="predicted"/>
<dbReference type="AlphaFoldDB" id="A0A858RBH7"/>
<evidence type="ECO:0000259" key="3">
    <source>
        <dbReference type="Pfam" id="PF00294"/>
    </source>
</evidence>
<dbReference type="PANTHER" id="PTHR10584:SF166">
    <property type="entry name" value="RIBOKINASE"/>
    <property type="match status" value="1"/>
</dbReference>
<dbReference type="Proteomes" id="UP000501812">
    <property type="component" value="Chromosome"/>
</dbReference>
<dbReference type="RefSeq" id="WP_169452567.1">
    <property type="nucleotide sequence ID" value="NZ_CP051774.1"/>
</dbReference>
<organism evidence="4 5">
    <name type="scientific">Luteolibacter luteus</name>
    <dbReference type="NCBI Taxonomy" id="2728835"/>
    <lineage>
        <taxon>Bacteria</taxon>
        <taxon>Pseudomonadati</taxon>
        <taxon>Verrucomicrobiota</taxon>
        <taxon>Verrucomicrobiia</taxon>
        <taxon>Verrucomicrobiales</taxon>
        <taxon>Verrucomicrobiaceae</taxon>
        <taxon>Luteolibacter</taxon>
    </lineage>
</organism>
<dbReference type="GO" id="GO:0016301">
    <property type="term" value="F:kinase activity"/>
    <property type="evidence" value="ECO:0007669"/>
    <property type="project" value="UniProtKB-KW"/>
</dbReference>
<protein>
    <submittedName>
        <fullName evidence="4">Carbohydrate kinase family protein</fullName>
    </submittedName>
</protein>
<name>A0A858RBH7_9BACT</name>
<dbReference type="GO" id="GO:0005829">
    <property type="term" value="C:cytosol"/>
    <property type="evidence" value="ECO:0007669"/>
    <property type="project" value="TreeGrafter"/>
</dbReference>
<dbReference type="InterPro" id="IPR011611">
    <property type="entry name" value="PfkB_dom"/>
</dbReference>
<dbReference type="InterPro" id="IPR029056">
    <property type="entry name" value="Ribokinase-like"/>
</dbReference>
<keyword evidence="2 4" id="KW-0418">Kinase</keyword>
<dbReference type="Gene3D" id="3.40.1190.20">
    <property type="match status" value="1"/>
</dbReference>
<dbReference type="KEGG" id="luo:HHL09_00610"/>
<evidence type="ECO:0000256" key="1">
    <source>
        <dbReference type="ARBA" id="ARBA00022679"/>
    </source>
</evidence>
<dbReference type="EMBL" id="CP051774">
    <property type="protein sequence ID" value="QJE94346.1"/>
    <property type="molecule type" value="Genomic_DNA"/>
</dbReference>
<gene>
    <name evidence="4" type="ORF">HHL09_00610</name>
</gene>
<reference evidence="4 5" key="1">
    <citation type="submission" date="2020-04" db="EMBL/GenBank/DDBJ databases">
        <title>Luteolibacter sp. G-1-1-1 isolated from soil.</title>
        <authorList>
            <person name="Dahal R.H."/>
        </authorList>
    </citation>
    <scope>NUCLEOTIDE SEQUENCE [LARGE SCALE GENOMIC DNA]</scope>
    <source>
        <strain evidence="4 5">G-1-1-1</strain>
    </source>
</reference>
<feature type="domain" description="Carbohydrate kinase PfkB" evidence="3">
    <location>
        <begin position="22"/>
        <end position="318"/>
    </location>
</feature>
<evidence type="ECO:0000313" key="5">
    <source>
        <dbReference type="Proteomes" id="UP000501812"/>
    </source>
</evidence>
<dbReference type="SUPFAM" id="SSF53613">
    <property type="entry name" value="Ribokinase-like"/>
    <property type="match status" value="1"/>
</dbReference>
<keyword evidence="1" id="KW-0808">Transferase</keyword>